<dbReference type="Gene3D" id="4.10.60.10">
    <property type="entry name" value="Zinc finger, CCHC-type"/>
    <property type="match status" value="2"/>
</dbReference>
<evidence type="ECO:0000259" key="3">
    <source>
        <dbReference type="PROSITE" id="PS50158"/>
    </source>
</evidence>
<feature type="region of interest" description="Disordered" evidence="2">
    <location>
        <begin position="1"/>
        <end position="65"/>
    </location>
</feature>
<dbReference type="GO" id="GO:0008270">
    <property type="term" value="F:zinc ion binding"/>
    <property type="evidence" value="ECO:0007669"/>
    <property type="project" value="UniProtKB-KW"/>
</dbReference>
<comment type="caution">
    <text evidence="4">The sequence shown here is derived from an EMBL/GenBank/DDBJ whole genome shotgun (WGS) entry which is preliminary data.</text>
</comment>
<dbReference type="AlphaFoldDB" id="A0A9W8CFP0"/>
<dbReference type="Pfam" id="PF00098">
    <property type="entry name" value="zf-CCHC"/>
    <property type="match status" value="2"/>
</dbReference>
<dbReference type="SMART" id="SM00343">
    <property type="entry name" value="ZnF_C2HC"/>
    <property type="match status" value="2"/>
</dbReference>
<dbReference type="GO" id="GO:0003676">
    <property type="term" value="F:nucleic acid binding"/>
    <property type="evidence" value="ECO:0007669"/>
    <property type="project" value="InterPro"/>
</dbReference>
<reference evidence="4 5" key="1">
    <citation type="submission" date="2022-10" db="EMBL/GenBank/DDBJ databases">
        <title>WGS assembly of Paspalum vaginatum 540-79.</title>
        <authorList>
            <person name="Sun G."/>
            <person name="Wase N."/>
            <person name="Shu S."/>
            <person name="Jenkins J."/>
            <person name="Zhou B."/>
            <person name="Torres-Rodriguez J."/>
            <person name="Chen C."/>
            <person name="Sandor L."/>
            <person name="Plott C."/>
            <person name="Yoshinga Y."/>
            <person name="Daum C."/>
            <person name="Qi P."/>
            <person name="Barry K."/>
            <person name="Lipzen A."/>
            <person name="Berry L."/>
            <person name="Pedersen C."/>
            <person name="Gottilla T."/>
            <person name="Foltz A."/>
            <person name="Yu H."/>
            <person name="O'Malley R."/>
            <person name="Zhang C."/>
            <person name="Devos K."/>
            <person name="Sigmon B."/>
            <person name="Yu B."/>
            <person name="Obata T."/>
            <person name="Schmutz J."/>
            <person name="Schnable J."/>
        </authorList>
    </citation>
    <scope>NUCLEOTIDE SEQUENCE [LARGE SCALE GENOMIC DNA]</scope>
    <source>
        <strain evidence="5">cv. 540-79</strain>
    </source>
</reference>
<feature type="domain" description="CCHC-type" evidence="3">
    <location>
        <begin position="385"/>
        <end position="400"/>
    </location>
</feature>
<dbReference type="PROSITE" id="PS50158">
    <property type="entry name" value="ZF_CCHC"/>
    <property type="match status" value="2"/>
</dbReference>
<dbReference type="InterPro" id="IPR001878">
    <property type="entry name" value="Znf_CCHC"/>
</dbReference>
<evidence type="ECO:0000256" key="1">
    <source>
        <dbReference type="PROSITE-ProRule" id="PRU00047"/>
    </source>
</evidence>
<keyword evidence="1" id="KW-0863">Zinc-finger</keyword>
<keyword evidence="1" id="KW-0862">Zinc</keyword>
<dbReference type="InterPro" id="IPR036875">
    <property type="entry name" value="Znf_CCHC_sf"/>
</dbReference>
<feature type="region of interest" description="Disordered" evidence="2">
    <location>
        <begin position="289"/>
        <end position="322"/>
    </location>
</feature>
<evidence type="ECO:0000313" key="5">
    <source>
        <dbReference type="Proteomes" id="UP001164776"/>
    </source>
</evidence>
<gene>
    <name evidence="4" type="ORF">BS78_K135900</name>
</gene>
<keyword evidence="1" id="KW-0479">Metal-binding</keyword>
<dbReference type="SUPFAM" id="SSF57756">
    <property type="entry name" value="Retrovirus zinc finger-like domains"/>
    <property type="match status" value="1"/>
</dbReference>
<protein>
    <recommendedName>
        <fullName evidence="3">CCHC-type domain-containing protein</fullName>
    </recommendedName>
</protein>
<name>A0A9W8CFP0_9POAL</name>
<dbReference type="EMBL" id="MU629615">
    <property type="protein sequence ID" value="KAJ1255926.1"/>
    <property type="molecule type" value="Genomic_DNA"/>
</dbReference>
<evidence type="ECO:0000313" key="4">
    <source>
        <dbReference type="EMBL" id="KAJ1255926.1"/>
    </source>
</evidence>
<feature type="compositionally biased region" description="Pro residues" evidence="2">
    <location>
        <begin position="40"/>
        <end position="60"/>
    </location>
</feature>
<accession>A0A9W8CFP0</accession>
<feature type="domain" description="CCHC-type" evidence="3">
    <location>
        <begin position="405"/>
        <end position="420"/>
    </location>
</feature>
<organism evidence="4 5">
    <name type="scientific">Paspalum vaginatum</name>
    <name type="common">seashore paspalum</name>
    <dbReference type="NCBI Taxonomy" id="158149"/>
    <lineage>
        <taxon>Eukaryota</taxon>
        <taxon>Viridiplantae</taxon>
        <taxon>Streptophyta</taxon>
        <taxon>Embryophyta</taxon>
        <taxon>Tracheophyta</taxon>
        <taxon>Spermatophyta</taxon>
        <taxon>Magnoliopsida</taxon>
        <taxon>Liliopsida</taxon>
        <taxon>Poales</taxon>
        <taxon>Poaceae</taxon>
        <taxon>PACMAD clade</taxon>
        <taxon>Panicoideae</taxon>
        <taxon>Andropogonodae</taxon>
        <taxon>Paspaleae</taxon>
        <taxon>Paspalinae</taxon>
        <taxon>Paspalum</taxon>
    </lineage>
</organism>
<dbReference type="Proteomes" id="UP001164776">
    <property type="component" value="Unassembled WGS sequence"/>
</dbReference>
<dbReference type="OrthoDB" id="2425403at2759"/>
<evidence type="ECO:0000256" key="2">
    <source>
        <dbReference type="SAM" id="MobiDB-lite"/>
    </source>
</evidence>
<proteinExistence type="predicted"/>
<keyword evidence="5" id="KW-1185">Reference proteome</keyword>
<feature type="compositionally biased region" description="Basic and acidic residues" evidence="2">
    <location>
        <begin position="300"/>
        <end position="310"/>
    </location>
</feature>
<sequence length="427" mass="45408">MQASNMPQMCDRSAAGEQGGGKAAMSSATADTYPESVGSCPPPTPPTSPPPHPAPPPAPRGAPVRRQLDFGAGAGAAGDLEDDVDFLIRAVDDIERSYNEAKRRAPPCVCGRGNCAVERDEQREQWMYVCSSRPKCKHLSLCQEVDLNPKSPPGIKSDPKLSNPCVINTPSTHVPDARTPINNVNLRGAGAITLINVSPQTAAATTPFKYTSQGVGAATPIHVSPQGAGITAAVEVARSEDKPICRCTAGKCKVLRVGNEDFYVCPIPKGQGACSYKLPLLDAFKEPPQTGDNNIMGGKHLKDSPVDKEANGSTNPVQPNDDEWPFDIIDDEIMPTAHGTARAEVHQESPNVPCQTIAMTKTPTKSPGIPYGTHSPMTPCPNDICYKCHELGHWASDCPSSPRGCFKCGMVGHYIANCPQLRGSQKQ</sequence>